<organism evidence="2 3">
    <name type="scientific">Metabacillus rhizolycopersici</name>
    <dbReference type="NCBI Taxonomy" id="2875709"/>
    <lineage>
        <taxon>Bacteria</taxon>
        <taxon>Bacillati</taxon>
        <taxon>Bacillota</taxon>
        <taxon>Bacilli</taxon>
        <taxon>Bacillales</taxon>
        <taxon>Bacillaceae</taxon>
        <taxon>Metabacillus</taxon>
    </lineage>
</organism>
<reference evidence="2" key="1">
    <citation type="submission" date="2024-05" db="EMBL/GenBank/DDBJ databases">
        <title>Metabacillus sp. nov., isolated from the rhizosphere soil of tomato plants.</title>
        <authorList>
            <person name="Ma R."/>
        </authorList>
    </citation>
    <scope>NUCLEOTIDE SEQUENCE</scope>
    <source>
        <strain evidence="2">DBTR6</strain>
    </source>
</reference>
<name>A0ABS7UNW0_9BACI</name>
<dbReference type="Proteomes" id="UP001165287">
    <property type="component" value="Unassembled WGS sequence"/>
</dbReference>
<evidence type="ECO:0000313" key="3">
    <source>
        <dbReference type="Proteomes" id="UP001165287"/>
    </source>
</evidence>
<dbReference type="SUPFAM" id="SSF82171">
    <property type="entry name" value="DPP6 N-terminal domain-like"/>
    <property type="match status" value="1"/>
</dbReference>
<evidence type="ECO:0000259" key="1">
    <source>
        <dbReference type="Pfam" id="PF21101"/>
    </source>
</evidence>
<dbReference type="Pfam" id="PF21101">
    <property type="entry name" value="YqgU"/>
    <property type="match status" value="1"/>
</dbReference>
<sequence length="368" mass="42563">MRLTKFFYFLMLIVLFGAGCNPSHQPEQNRESSSMSDHQLTERNFVEEEVKLPLELNEGVFHSVADWKDADTIFYITNEAEGSVVHTYNLFTGESSLFFEAEAPIVQFEANAEQNLFLVHTSPSSYEAELIILDSKANRTFSTKIESNELEYTWDQNNPTQLFISSFNEDWSFQTYIINVAEKTIANNQIEMPFIQWLNDDELSYLKWDQDAPSLTAPLYIYNHENDQETLLANNVVSNTNFMNEISTIELVDEDGAASVKFYDLIDKKLLTEMPTHLVAQYSDWAIPYHDMNDRKSIYYMFEGNQAQKAFSLISFDLETKEKKTIIETIENLPFKLSPNGAFALYGARFENLIQLEDNTIMQLIKMK</sequence>
<dbReference type="EMBL" id="JAIQUM010000008">
    <property type="protein sequence ID" value="MBZ5749732.1"/>
    <property type="molecule type" value="Genomic_DNA"/>
</dbReference>
<dbReference type="InterPro" id="IPR048421">
    <property type="entry name" value="YqgU_beta-prop"/>
</dbReference>
<feature type="domain" description="YqgU-like 6-bladed beta-propeller" evidence="1">
    <location>
        <begin position="89"/>
        <end position="347"/>
    </location>
</feature>
<comment type="caution">
    <text evidence="2">The sequence shown here is derived from an EMBL/GenBank/DDBJ whole genome shotgun (WGS) entry which is preliminary data.</text>
</comment>
<proteinExistence type="predicted"/>
<protein>
    <recommendedName>
        <fullName evidence="1">YqgU-like 6-bladed beta-propeller domain-containing protein</fullName>
    </recommendedName>
</protein>
<keyword evidence="3" id="KW-1185">Reference proteome</keyword>
<accession>A0ABS7UNW0</accession>
<dbReference type="PROSITE" id="PS51257">
    <property type="entry name" value="PROKAR_LIPOPROTEIN"/>
    <property type="match status" value="1"/>
</dbReference>
<dbReference type="RefSeq" id="WP_224137630.1">
    <property type="nucleotide sequence ID" value="NZ_JAIQUM010000008.1"/>
</dbReference>
<evidence type="ECO:0000313" key="2">
    <source>
        <dbReference type="EMBL" id="MBZ5749732.1"/>
    </source>
</evidence>
<gene>
    <name evidence="2" type="ORF">K9V48_05645</name>
</gene>